<feature type="compositionally biased region" description="Acidic residues" evidence="1">
    <location>
        <begin position="906"/>
        <end position="919"/>
    </location>
</feature>
<feature type="domain" description="F-box" evidence="2">
    <location>
        <begin position="25"/>
        <end position="72"/>
    </location>
</feature>
<dbReference type="InterPro" id="IPR036047">
    <property type="entry name" value="F-box-like_dom_sf"/>
</dbReference>
<evidence type="ECO:0000313" key="3">
    <source>
        <dbReference type="EMBL" id="KAK0548887.1"/>
    </source>
</evidence>
<feature type="region of interest" description="Disordered" evidence="1">
    <location>
        <begin position="299"/>
        <end position="320"/>
    </location>
</feature>
<reference evidence="3" key="1">
    <citation type="journal article" date="2023" name="PhytoFront">
        <title>Draft Genome Resources of Seven Strains of Tilletia horrida, Causal Agent of Kernel Smut of Rice.</title>
        <authorList>
            <person name="Khanal S."/>
            <person name="Antony Babu S."/>
            <person name="Zhou X.G."/>
        </authorList>
    </citation>
    <scope>NUCLEOTIDE SEQUENCE</scope>
    <source>
        <strain evidence="3">TX6</strain>
    </source>
</reference>
<feature type="compositionally biased region" description="Low complexity" evidence="1">
    <location>
        <begin position="502"/>
        <end position="515"/>
    </location>
</feature>
<feature type="compositionally biased region" description="Low complexity" evidence="1">
    <location>
        <begin position="435"/>
        <end position="473"/>
    </location>
</feature>
<dbReference type="Pfam" id="PF00646">
    <property type="entry name" value="F-box"/>
    <property type="match status" value="1"/>
</dbReference>
<organism evidence="3 4">
    <name type="scientific">Tilletia horrida</name>
    <dbReference type="NCBI Taxonomy" id="155126"/>
    <lineage>
        <taxon>Eukaryota</taxon>
        <taxon>Fungi</taxon>
        <taxon>Dikarya</taxon>
        <taxon>Basidiomycota</taxon>
        <taxon>Ustilaginomycotina</taxon>
        <taxon>Exobasidiomycetes</taxon>
        <taxon>Tilletiales</taxon>
        <taxon>Tilletiaceae</taxon>
        <taxon>Tilletia</taxon>
    </lineage>
</organism>
<dbReference type="SUPFAM" id="SSF81383">
    <property type="entry name" value="F-box domain"/>
    <property type="match status" value="1"/>
</dbReference>
<dbReference type="CDD" id="cd09917">
    <property type="entry name" value="F-box_SF"/>
    <property type="match status" value="1"/>
</dbReference>
<feature type="compositionally biased region" description="Polar residues" evidence="1">
    <location>
        <begin position="1"/>
        <end position="10"/>
    </location>
</feature>
<proteinExistence type="predicted"/>
<keyword evidence="4" id="KW-1185">Reference proteome</keyword>
<evidence type="ECO:0000313" key="4">
    <source>
        <dbReference type="Proteomes" id="UP001176517"/>
    </source>
</evidence>
<feature type="compositionally biased region" description="Low complexity" evidence="1">
    <location>
        <begin position="403"/>
        <end position="415"/>
    </location>
</feature>
<sequence>MTDKGSSTLLSPPALSEPRHANNNDRGSSKLPPELLSIIFLQLDPHTLFTSVRALSRQWRHAVETNLLPNQFHSGRWKVGLRIAKTALPAPIHSTGTSERAVMEAAVEAANAAVMDNPDLAVARLRDLLNTPGTLETHLPLPGPRPLSTVTIPLTFVGYDRKTASLSFTSDAWHAITSNSKNRSGLLDCTFHIVWNEADSVSLESAKPNPQNHWLNKFYLSDKDSKAMAPNKFSKGGCDSPLPTKLVSTPLAPRVLAPRNTSTNDEDRSSGLGSASYAPTPTAIGSAHQSRLLRAPDAAHPQNASILGGPPPPTGQLDWSDASHHYMHLRTLALGVEFFTRQSARANLLTRKLEAERERRLRGEASSSEEDDDDDDSEEESESSEEEEETIELESIGTKGHESMSSSISSLSLSRHGSTLKLKDLEYAAAALASANVTKPSAASNSSSSGSSKPSSGSGSGATTTAYMTAAQSKLPSGASTPSRANGMAGPMLRPPTYADFAKAAAKGSNSGSSSPQLRPSQGPVRPMPMRPQAGLSPSPRLGGPSGSSSLGTKSPVLNGSQLKKELDIGKGKAKLKTPFSTPFSGTPYPGGSSPVPSRPGTPGPSAKQKGSQDGKGAAGVSTSTSNGSIGSPSIRARNTMAQNTAGSGSPLRTTRAASITTPTGSTGERTEGSGSASTSASSSGPPSLRPPGTPASNAASFGPRVPRAHFHAVLYPAERFSPAGSAASSPRLGPSTGAGLGQPSNYSLTQPIMRSTSLGGAARRSSLNNHHLGGAATETGGNSHGMPPASWFAAKRAADHENWNDRLVDSAEAELRRLKREREQSASSASGSRNVSESQEDAAGRRPLVRRNTADGDAEADVNHGSVWRAGDAFSRGQWRTADQVPGGEVEAEQAPVTSGNDATSAEDADDDEDEDSGAIEWTWTR</sequence>
<feature type="compositionally biased region" description="Low complexity" evidence="1">
    <location>
        <begin position="826"/>
        <end position="838"/>
    </location>
</feature>
<gene>
    <name evidence="3" type="ORF">OC846_004298</name>
</gene>
<dbReference type="AlphaFoldDB" id="A0AAN6GPX8"/>
<feature type="region of interest" description="Disordered" evidence="1">
    <location>
        <begin position="819"/>
        <end position="927"/>
    </location>
</feature>
<feature type="compositionally biased region" description="Low complexity" evidence="1">
    <location>
        <begin position="581"/>
        <end position="596"/>
    </location>
</feature>
<protein>
    <recommendedName>
        <fullName evidence="2">F-box domain-containing protein</fullName>
    </recommendedName>
</protein>
<accession>A0AAN6GPX8</accession>
<feature type="compositionally biased region" description="Polar residues" evidence="1">
    <location>
        <begin position="640"/>
        <end position="660"/>
    </location>
</feature>
<dbReference type="InterPro" id="IPR001810">
    <property type="entry name" value="F-box_dom"/>
</dbReference>
<feature type="compositionally biased region" description="Acidic residues" evidence="1">
    <location>
        <begin position="367"/>
        <end position="392"/>
    </location>
</feature>
<feature type="region of interest" description="Disordered" evidence="1">
    <location>
        <begin position="435"/>
        <end position="704"/>
    </location>
</feature>
<evidence type="ECO:0000256" key="1">
    <source>
        <dbReference type="SAM" id="MobiDB-lite"/>
    </source>
</evidence>
<dbReference type="PROSITE" id="PS50181">
    <property type="entry name" value="FBOX"/>
    <property type="match status" value="1"/>
</dbReference>
<feature type="region of interest" description="Disordered" evidence="1">
    <location>
        <begin position="722"/>
        <end position="794"/>
    </location>
</feature>
<name>A0AAN6GPX8_9BASI</name>
<feature type="compositionally biased region" description="Low complexity" evidence="1">
    <location>
        <begin position="661"/>
        <end position="687"/>
    </location>
</feature>
<dbReference type="EMBL" id="JAPDMZ010000125">
    <property type="protein sequence ID" value="KAK0548887.1"/>
    <property type="molecule type" value="Genomic_DNA"/>
</dbReference>
<feature type="compositionally biased region" description="Polar residues" evidence="1">
    <location>
        <begin position="474"/>
        <end position="484"/>
    </location>
</feature>
<evidence type="ECO:0000259" key="2">
    <source>
        <dbReference type="PROSITE" id="PS50181"/>
    </source>
</evidence>
<dbReference type="Proteomes" id="UP001176517">
    <property type="component" value="Unassembled WGS sequence"/>
</dbReference>
<feature type="region of interest" description="Disordered" evidence="1">
    <location>
        <begin position="230"/>
        <end position="283"/>
    </location>
</feature>
<feature type="compositionally biased region" description="Polar residues" evidence="1">
    <location>
        <begin position="743"/>
        <end position="759"/>
    </location>
</feature>
<comment type="caution">
    <text evidence="3">The sequence shown here is derived from an EMBL/GenBank/DDBJ whole genome shotgun (WGS) entry which is preliminary data.</text>
</comment>
<feature type="compositionally biased region" description="Polar residues" evidence="1">
    <location>
        <begin position="621"/>
        <end position="632"/>
    </location>
</feature>
<feature type="region of interest" description="Disordered" evidence="1">
    <location>
        <begin position="357"/>
        <end position="415"/>
    </location>
</feature>
<feature type="region of interest" description="Disordered" evidence="1">
    <location>
        <begin position="1"/>
        <end position="29"/>
    </location>
</feature>
<feature type="compositionally biased region" description="Low complexity" evidence="1">
    <location>
        <begin position="535"/>
        <end position="552"/>
    </location>
</feature>